<evidence type="ECO:0000313" key="1">
    <source>
        <dbReference type="EMBL" id="GFN88592.1"/>
    </source>
</evidence>
<reference evidence="1 2" key="1">
    <citation type="journal article" date="2021" name="Elife">
        <title>Chloroplast acquisition without the gene transfer in kleptoplastic sea slugs, Plakobranchus ocellatus.</title>
        <authorList>
            <person name="Maeda T."/>
            <person name="Takahashi S."/>
            <person name="Yoshida T."/>
            <person name="Shimamura S."/>
            <person name="Takaki Y."/>
            <person name="Nagai Y."/>
            <person name="Toyoda A."/>
            <person name="Suzuki Y."/>
            <person name="Arimoto A."/>
            <person name="Ishii H."/>
            <person name="Satoh N."/>
            <person name="Nishiyama T."/>
            <person name="Hasebe M."/>
            <person name="Maruyama T."/>
            <person name="Minagawa J."/>
            <person name="Obokata J."/>
            <person name="Shigenobu S."/>
        </authorList>
    </citation>
    <scope>NUCLEOTIDE SEQUENCE [LARGE SCALE GENOMIC DNA]</scope>
</reference>
<dbReference type="EMBL" id="BLXT01001860">
    <property type="protein sequence ID" value="GFN88592.1"/>
    <property type="molecule type" value="Genomic_DNA"/>
</dbReference>
<comment type="caution">
    <text evidence="1">The sequence shown here is derived from an EMBL/GenBank/DDBJ whole genome shotgun (WGS) entry which is preliminary data.</text>
</comment>
<keyword evidence="2" id="KW-1185">Reference proteome</keyword>
<protein>
    <submittedName>
        <fullName evidence="1">Uncharacterized protein</fullName>
    </submittedName>
</protein>
<gene>
    <name evidence="1" type="ORF">PoB_001509800</name>
</gene>
<organism evidence="1 2">
    <name type="scientific">Plakobranchus ocellatus</name>
    <dbReference type="NCBI Taxonomy" id="259542"/>
    <lineage>
        <taxon>Eukaryota</taxon>
        <taxon>Metazoa</taxon>
        <taxon>Spiralia</taxon>
        <taxon>Lophotrochozoa</taxon>
        <taxon>Mollusca</taxon>
        <taxon>Gastropoda</taxon>
        <taxon>Heterobranchia</taxon>
        <taxon>Euthyneura</taxon>
        <taxon>Panpulmonata</taxon>
        <taxon>Sacoglossa</taxon>
        <taxon>Placobranchoidea</taxon>
        <taxon>Plakobranchidae</taxon>
        <taxon>Plakobranchus</taxon>
    </lineage>
</organism>
<evidence type="ECO:0000313" key="2">
    <source>
        <dbReference type="Proteomes" id="UP000735302"/>
    </source>
</evidence>
<dbReference type="AlphaFoldDB" id="A0AAV3Z1E3"/>
<accession>A0AAV3Z1E3</accession>
<dbReference type="Proteomes" id="UP000735302">
    <property type="component" value="Unassembled WGS sequence"/>
</dbReference>
<sequence>MNQFHCPPGAPFLHCVVSNISHQWRDTVVETNIILLSSASVQKARLVSGFRTLVRSGRRGGAGTNHGRVPVDLRLGLAIHCATNIPALLEQDERIPNETLYPQVKFDDSRKSVLAGPEIPQP</sequence>
<proteinExistence type="predicted"/>
<name>A0AAV3Z1E3_9GAST</name>